<evidence type="ECO:0000256" key="3">
    <source>
        <dbReference type="ARBA" id="ARBA00022448"/>
    </source>
</evidence>
<dbReference type="GO" id="GO:0015031">
    <property type="term" value="P:protein transport"/>
    <property type="evidence" value="ECO:0007669"/>
    <property type="project" value="UniProtKB-KW"/>
</dbReference>
<dbReference type="GO" id="GO:0016020">
    <property type="term" value="C:membrane"/>
    <property type="evidence" value="ECO:0007669"/>
    <property type="project" value="UniProtKB-SubCell"/>
</dbReference>
<keyword evidence="3" id="KW-0813">Transport</keyword>
<organism evidence="6 7">
    <name type="scientific">Cinchona calisaya</name>
    <dbReference type="NCBI Taxonomy" id="153742"/>
    <lineage>
        <taxon>Eukaryota</taxon>
        <taxon>Viridiplantae</taxon>
        <taxon>Streptophyta</taxon>
        <taxon>Embryophyta</taxon>
        <taxon>Tracheophyta</taxon>
        <taxon>Spermatophyta</taxon>
        <taxon>Magnoliopsida</taxon>
        <taxon>eudicotyledons</taxon>
        <taxon>Gunneridae</taxon>
        <taxon>Pentapetalae</taxon>
        <taxon>asterids</taxon>
        <taxon>lamiids</taxon>
        <taxon>Gentianales</taxon>
        <taxon>Rubiaceae</taxon>
        <taxon>Cinchonoideae</taxon>
        <taxon>Cinchoneae</taxon>
        <taxon>Cinchona</taxon>
    </lineage>
</organism>
<keyword evidence="5" id="KW-0472">Membrane</keyword>
<sequence>MASIIIQSIVKNKTLISTSQKVESLFELIKGLIRDLDGNLQSELNEEDFQEEQNSVARLIQMLHNDDPEEMLKIICTVKKHILSGGRKRLPFTVPPLIFNTLKLIRRLQNQDENVADDEAPATSKKIFQIR</sequence>
<accession>A0ABD3A9T1</accession>
<evidence type="ECO:0000256" key="1">
    <source>
        <dbReference type="ARBA" id="ARBA00004170"/>
    </source>
</evidence>
<proteinExistence type="inferred from homology"/>
<dbReference type="InterPro" id="IPR005378">
    <property type="entry name" value="Vps35"/>
</dbReference>
<dbReference type="Gene3D" id="1.25.40.660">
    <property type="entry name" value="Vacuolar protein sorting-associated protein 35, helical subcomplex Vps35-C"/>
    <property type="match status" value="1"/>
</dbReference>
<keyword evidence="7" id="KW-1185">Reference proteome</keyword>
<comment type="similarity">
    <text evidence="2">Belongs to the VPS35 family.</text>
</comment>
<dbReference type="Proteomes" id="UP001630127">
    <property type="component" value="Unassembled WGS sequence"/>
</dbReference>
<comment type="caution">
    <text evidence="6">The sequence shown here is derived from an EMBL/GenBank/DDBJ whole genome shotgun (WGS) entry which is preliminary data.</text>
</comment>
<evidence type="ECO:0000313" key="7">
    <source>
        <dbReference type="Proteomes" id="UP001630127"/>
    </source>
</evidence>
<gene>
    <name evidence="6" type="ORF">ACH5RR_011891</name>
</gene>
<evidence type="ECO:0000313" key="6">
    <source>
        <dbReference type="EMBL" id="KAL3527235.1"/>
    </source>
</evidence>
<dbReference type="Pfam" id="PF03635">
    <property type="entry name" value="Vps35"/>
    <property type="match status" value="1"/>
</dbReference>
<reference evidence="6 7" key="1">
    <citation type="submission" date="2024-11" db="EMBL/GenBank/DDBJ databases">
        <title>A near-complete genome assembly of Cinchona calisaya.</title>
        <authorList>
            <person name="Lian D.C."/>
            <person name="Zhao X.W."/>
            <person name="Wei L."/>
        </authorList>
    </citation>
    <scope>NUCLEOTIDE SEQUENCE [LARGE SCALE GENOMIC DNA]</scope>
    <source>
        <tissue evidence="6">Nenye</tissue>
    </source>
</reference>
<dbReference type="PANTHER" id="PTHR11099">
    <property type="entry name" value="VACUOLAR SORTING PROTEIN 35"/>
    <property type="match status" value="1"/>
</dbReference>
<dbReference type="InterPro" id="IPR042491">
    <property type="entry name" value="Vps35_C"/>
</dbReference>
<comment type="subcellular location">
    <subcellularLocation>
        <location evidence="1">Membrane</location>
        <topology evidence="1">Peripheral membrane protein</topology>
    </subcellularLocation>
</comment>
<evidence type="ECO:0000256" key="5">
    <source>
        <dbReference type="ARBA" id="ARBA00023136"/>
    </source>
</evidence>
<name>A0ABD3A9T1_9GENT</name>
<evidence type="ECO:0000256" key="2">
    <source>
        <dbReference type="ARBA" id="ARBA00006536"/>
    </source>
</evidence>
<dbReference type="EMBL" id="JBJUIK010000005">
    <property type="protein sequence ID" value="KAL3527235.1"/>
    <property type="molecule type" value="Genomic_DNA"/>
</dbReference>
<protein>
    <submittedName>
        <fullName evidence="6">Uncharacterized protein</fullName>
    </submittedName>
</protein>
<keyword evidence="4" id="KW-0653">Protein transport</keyword>
<dbReference type="AlphaFoldDB" id="A0ABD3A9T1"/>
<evidence type="ECO:0000256" key="4">
    <source>
        <dbReference type="ARBA" id="ARBA00022927"/>
    </source>
</evidence>
<dbReference type="PANTHER" id="PTHR11099:SF0">
    <property type="entry name" value="VACUOLAR PROTEIN SORTING-ASSOCIATED PROTEIN 35"/>
    <property type="match status" value="1"/>
</dbReference>